<proteinExistence type="predicted"/>
<comment type="caution">
    <text evidence="1">The sequence shown here is derived from an EMBL/GenBank/DDBJ whole genome shotgun (WGS) entry which is preliminary data.</text>
</comment>
<evidence type="ECO:0000313" key="2">
    <source>
        <dbReference type="Proteomes" id="UP000598217"/>
    </source>
</evidence>
<evidence type="ECO:0000313" key="1">
    <source>
        <dbReference type="EMBL" id="MBE1458911.1"/>
    </source>
</evidence>
<protein>
    <submittedName>
        <fullName evidence="1">Uncharacterized protein</fullName>
    </submittedName>
</protein>
<gene>
    <name evidence="1" type="ORF">H4W79_003125</name>
</gene>
<accession>A0ABR9HIR4</accession>
<organism evidence="1 2">
    <name type="scientific">Nocardiopsis terrae</name>
    <dbReference type="NCBI Taxonomy" id="372655"/>
    <lineage>
        <taxon>Bacteria</taxon>
        <taxon>Bacillati</taxon>
        <taxon>Actinomycetota</taxon>
        <taxon>Actinomycetes</taxon>
        <taxon>Streptosporangiales</taxon>
        <taxon>Nocardiopsidaceae</taxon>
        <taxon>Nocardiopsis</taxon>
    </lineage>
</organism>
<sequence length="43" mass="4772">MEAAARAADRLREQPGKTSMPIWSLKRALWATAVLVLRLAQHG</sequence>
<dbReference type="Proteomes" id="UP000598217">
    <property type="component" value="Unassembled WGS sequence"/>
</dbReference>
<name>A0ABR9HIR4_9ACTN</name>
<dbReference type="EMBL" id="JADBDY010000001">
    <property type="protein sequence ID" value="MBE1458911.1"/>
    <property type="molecule type" value="Genomic_DNA"/>
</dbReference>
<keyword evidence="2" id="KW-1185">Reference proteome</keyword>
<reference evidence="1 2" key="1">
    <citation type="submission" date="2020-10" db="EMBL/GenBank/DDBJ databases">
        <title>Sequencing the genomes of 1000 actinobacteria strains.</title>
        <authorList>
            <person name="Klenk H.-P."/>
        </authorList>
    </citation>
    <scope>NUCLEOTIDE SEQUENCE [LARGE SCALE GENOMIC DNA]</scope>
    <source>
        <strain evidence="1 2">DSM 45157</strain>
    </source>
</reference>